<accession>A0A8H3MLD5</accession>
<comment type="caution">
    <text evidence="1">The sequence shown here is derived from an EMBL/GenBank/DDBJ whole genome shotgun (WGS) entry which is preliminary data.</text>
</comment>
<evidence type="ECO:0000313" key="1">
    <source>
        <dbReference type="EMBL" id="GET04834.1"/>
    </source>
</evidence>
<protein>
    <submittedName>
        <fullName evidence="1">Uncharacterized protein</fullName>
    </submittedName>
</protein>
<dbReference type="Proteomes" id="UP000615446">
    <property type="component" value="Unassembled WGS sequence"/>
</dbReference>
<proteinExistence type="predicted"/>
<organism evidence="1 2">
    <name type="scientific">Rhizophagus clarus</name>
    <dbReference type="NCBI Taxonomy" id="94130"/>
    <lineage>
        <taxon>Eukaryota</taxon>
        <taxon>Fungi</taxon>
        <taxon>Fungi incertae sedis</taxon>
        <taxon>Mucoromycota</taxon>
        <taxon>Glomeromycotina</taxon>
        <taxon>Glomeromycetes</taxon>
        <taxon>Glomerales</taxon>
        <taxon>Glomeraceae</taxon>
        <taxon>Rhizophagus</taxon>
    </lineage>
</organism>
<name>A0A8H3MLD5_9GLOM</name>
<evidence type="ECO:0000313" key="2">
    <source>
        <dbReference type="Proteomes" id="UP000615446"/>
    </source>
</evidence>
<dbReference type="EMBL" id="BLAL01000357">
    <property type="protein sequence ID" value="GET04834.1"/>
    <property type="molecule type" value="Genomic_DNA"/>
</dbReference>
<dbReference type="AlphaFoldDB" id="A0A8H3MLD5"/>
<gene>
    <name evidence="1" type="ORF">RCL2_003112700</name>
</gene>
<sequence length="138" mass="16272">MEQTGFIIIYTPFANREKGKNNNNESELEEQIQQLQHVPNLELTSEVTTTKKEVEGRRFVEELMSYRRFILRPNLPAILLNQLKLLSVSVYYYCYYEKARLEKERVKWTSWSCDSEAQLDKLGVNVWSLEEGGNSKME</sequence>
<reference evidence="1" key="1">
    <citation type="submission" date="2019-10" db="EMBL/GenBank/DDBJ databases">
        <title>Conservation and host-specific expression of non-tandemly repeated heterogenous ribosome RNA gene in arbuscular mycorrhizal fungi.</title>
        <authorList>
            <person name="Maeda T."/>
            <person name="Kobayashi Y."/>
            <person name="Nakagawa T."/>
            <person name="Ezawa T."/>
            <person name="Yamaguchi K."/>
            <person name="Bino T."/>
            <person name="Nishimoto Y."/>
            <person name="Shigenobu S."/>
            <person name="Kawaguchi M."/>
        </authorList>
    </citation>
    <scope>NUCLEOTIDE SEQUENCE</scope>
    <source>
        <strain evidence="1">HR1</strain>
    </source>
</reference>